<evidence type="ECO:0000313" key="2">
    <source>
        <dbReference type="Proteomes" id="UP000006911"/>
    </source>
</evidence>
<organism evidence="1 2">
    <name type="scientific">Tuber melanosporum (strain Mel28)</name>
    <name type="common">Perigord black truffle</name>
    <dbReference type="NCBI Taxonomy" id="656061"/>
    <lineage>
        <taxon>Eukaryota</taxon>
        <taxon>Fungi</taxon>
        <taxon>Dikarya</taxon>
        <taxon>Ascomycota</taxon>
        <taxon>Pezizomycotina</taxon>
        <taxon>Pezizomycetes</taxon>
        <taxon>Pezizales</taxon>
        <taxon>Tuberaceae</taxon>
        <taxon>Tuber</taxon>
    </lineage>
</organism>
<dbReference type="RefSeq" id="XP_002836730.1">
    <property type="nucleotide sequence ID" value="XM_002836684.1"/>
</dbReference>
<dbReference type="HOGENOM" id="CLU_1846563_0_0_1"/>
<dbReference type="Proteomes" id="UP000006911">
    <property type="component" value="Unassembled WGS sequence"/>
</dbReference>
<evidence type="ECO:0000313" key="1">
    <source>
        <dbReference type="EMBL" id="CAZ80921.1"/>
    </source>
</evidence>
<dbReference type="AlphaFoldDB" id="D5G8S8"/>
<accession>D5G8S8</accession>
<name>D5G8S8_TUBMM</name>
<dbReference type="GeneID" id="9184323"/>
<reference evidence="1 2" key="1">
    <citation type="journal article" date="2010" name="Nature">
        <title>Perigord black truffle genome uncovers evolutionary origins and mechanisms of symbiosis.</title>
        <authorList>
            <person name="Martin F."/>
            <person name="Kohler A."/>
            <person name="Murat C."/>
            <person name="Balestrini R."/>
            <person name="Coutinho P.M."/>
            <person name="Jaillon O."/>
            <person name="Montanini B."/>
            <person name="Morin E."/>
            <person name="Noel B."/>
            <person name="Percudani R."/>
            <person name="Porcel B."/>
            <person name="Rubini A."/>
            <person name="Amicucci A."/>
            <person name="Amselem J."/>
            <person name="Anthouard V."/>
            <person name="Arcioni S."/>
            <person name="Artiguenave F."/>
            <person name="Aury J.M."/>
            <person name="Ballario P."/>
            <person name="Bolchi A."/>
            <person name="Brenna A."/>
            <person name="Brun A."/>
            <person name="Buee M."/>
            <person name="Cantarel B."/>
            <person name="Chevalier G."/>
            <person name="Couloux A."/>
            <person name="Da Silva C."/>
            <person name="Denoeud F."/>
            <person name="Duplessis S."/>
            <person name="Ghignone S."/>
            <person name="Hilselberger B."/>
            <person name="Iotti M."/>
            <person name="Marcais B."/>
            <person name="Mello A."/>
            <person name="Miranda M."/>
            <person name="Pacioni G."/>
            <person name="Quesneville H."/>
            <person name="Riccioni C."/>
            <person name="Ruotolo R."/>
            <person name="Splivallo R."/>
            <person name="Stocchi V."/>
            <person name="Tisserant E."/>
            <person name="Viscomi A.R."/>
            <person name="Zambonelli A."/>
            <person name="Zampieri E."/>
            <person name="Henrissat B."/>
            <person name="Lebrun M.H."/>
            <person name="Paolocci F."/>
            <person name="Bonfante P."/>
            <person name="Ottonello S."/>
            <person name="Wincker P."/>
        </authorList>
    </citation>
    <scope>NUCLEOTIDE SEQUENCE [LARGE SCALE GENOMIC DNA]</scope>
    <source>
        <strain evidence="1 2">Mel28</strain>
    </source>
</reference>
<dbReference type="EMBL" id="FN430053">
    <property type="protein sequence ID" value="CAZ80921.1"/>
    <property type="molecule type" value="Genomic_DNA"/>
</dbReference>
<proteinExistence type="predicted"/>
<sequence>MGHSAYSVAAALPGRKGEEEGAETKTYRTLKSPKNDRALRPRICRIKLLCVLSVRSSGVQYRYCPPAPVGKSIVRCRFHHSFTRGILLCQLRLHHSHIRCEDGLYEEVGKKKSTYPLGPMIAKGVPRRIVGAEYGPCIV</sequence>
<keyword evidence="2" id="KW-1185">Reference proteome</keyword>
<gene>
    <name evidence="1" type="ORF">GSTUM_00004821001</name>
</gene>
<dbReference type="InParanoid" id="D5G8S8"/>
<protein>
    <submittedName>
        <fullName evidence="1">(Perigord truffle) hypothetical protein</fullName>
    </submittedName>
</protein>
<dbReference type="KEGG" id="tml:GSTUM_00004821001"/>